<dbReference type="PANTHER" id="PTHR14969">
    <property type="entry name" value="SPHINGOSINE-1-PHOSPHATE PHOSPHOHYDROLASE"/>
    <property type="match status" value="1"/>
</dbReference>
<dbReference type="EC" id="3.6.1.27" evidence="1"/>
<dbReference type="SMART" id="SM00014">
    <property type="entry name" value="acidPPc"/>
    <property type="match status" value="1"/>
</dbReference>
<sequence>MSIEAIDIRLFNWINATATQNPILDKIALFSSHNLIAVLFIFLIVSLFFKDKAYKGQFIKTLITVLASLLVTQLIHAVYYHPRPFDLGIGHILTGHGSSSSFPSQHTLTVMTIAWSYLLSGYRKIGSMALLLGVIVGWSRVYIGVHFPFDILGSFVIAFILVLTMNLVFKEFILKFRKPVAISLAK</sequence>
<comment type="catalytic activity">
    <reaction evidence="3">
        <text>di-trans,octa-cis-undecaprenyl diphosphate + H2O = di-trans,octa-cis-undecaprenyl phosphate + phosphate + H(+)</text>
        <dbReference type="Rhea" id="RHEA:28094"/>
        <dbReference type="ChEBI" id="CHEBI:15377"/>
        <dbReference type="ChEBI" id="CHEBI:15378"/>
        <dbReference type="ChEBI" id="CHEBI:43474"/>
        <dbReference type="ChEBI" id="CHEBI:58405"/>
        <dbReference type="ChEBI" id="CHEBI:60392"/>
        <dbReference type="EC" id="3.6.1.27"/>
    </reaction>
</comment>
<feature type="transmembrane region" description="Helical" evidence="4">
    <location>
        <begin position="61"/>
        <end position="80"/>
    </location>
</feature>
<dbReference type="GO" id="GO:0005886">
    <property type="term" value="C:plasma membrane"/>
    <property type="evidence" value="ECO:0007669"/>
    <property type="project" value="InterPro"/>
</dbReference>
<dbReference type="HOGENOM" id="CLU_072573_8_2_6"/>
<feature type="transmembrane region" description="Helical" evidence="4">
    <location>
        <begin position="151"/>
        <end position="169"/>
    </location>
</feature>
<dbReference type="Gene3D" id="1.20.144.10">
    <property type="entry name" value="Phosphatidic acid phosphatase type 2/haloperoxidase"/>
    <property type="match status" value="1"/>
</dbReference>
<dbReference type="Proteomes" id="UP000316981">
    <property type="component" value="Unassembled WGS sequence"/>
</dbReference>
<keyword evidence="4" id="KW-1133">Transmembrane helix</keyword>
<dbReference type="RefSeq" id="WP_016651944.1">
    <property type="nucleotide sequence ID" value="NZ_BHGD02000099.1"/>
</dbReference>
<dbReference type="InterPro" id="IPR036938">
    <property type="entry name" value="PAP2/HPO_sf"/>
</dbReference>
<organism evidence="6 8">
    <name type="scientific">Acinetobacter colistiniresistens</name>
    <dbReference type="NCBI Taxonomy" id="280145"/>
    <lineage>
        <taxon>Bacteria</taxon>
        <taxon>Pseudomonadati</taxon>
        <taxon>Pseudomonadota</taxon>
        <taxon>Gammaproteobacteria</taxon>
        <taxon>Moraxellales</taxon>
        <taxon>Moraxellaceae</taxon>
        <taxon>Acinetobacter</taxon>
    </lineage>
</organism>
<evidence type="ECO:0000313" key="8">
    <source>
        <dbReference type="Proteomes" id="UP000014559"/>
    </source>
</evidence>
<dbReference type="GeneID" id="45418592"/>
<dbReference type="Proteomes" id="UP000014559">
    <property type="component" value="Unassembled WGS sequence"/>
</dbReference>
<evidence type="ECO:0000313" key="7">
    <source>
        <dbReference type="EMBL" id="TVT82527.1"/>
    </source>
</evidence>
<dbReference type="PANTHER" id="PTHR14969:SF13">
    <property type="entry name" value="AT30094P"/>
    <property type="match status" value="1"/>
</dbReference>
<dbReference type="GO" id="GO:0050380">
    <property type="term" value="F:undecaprenyl-diphosphatase activity"/>
    <property type="evidence" value="ECO:0007669"/>
    <property type="project" value="UniProtKB-EC"/>
</dbReference>
<evidence type="ECO:0000259" key="5">
    <source>
        <dbReference type="SMART" id="SM00014"/>
    </source>
</evidence>
<feature type="transmembrane region" description="Helical" evidence="4">
    <location>
        <begin position="27"/>
        <end position="49"/>
    </location>
</feature>
<dbReference type="PATRIC" id="fig|1217696.3.peg.1096"/>
<dbReference type="CDD" id="cd03385">
    <property type="entry name" value="PAP2_BcrC_like"/>
    <property type="match status" value="1"/>
</dbReference>
<feature type="transmembrane region" description="Helical" evidence="4">
    <location>
        <begin position="100"/>
        <end position="118"/>
    </location>
</feature>
<protein>
    <recommendedName>
        <fullName evidence="1">undecaprenyl-diphosphate phosphatase</fullName>
        <ecNumber evidence="1">3.6.1.27</ecNumber>
    </recommendedName>
    <alternativeName>
        <fullName evidence="2">Undecaprenyl pyrophosphate phosphatase</fullName>
    </alternativeName>
</protein>
<dbReference type="SUPFAM" id="SSF48317">
    <property type="entry name" value="Acid phosphatase/Vanadium-dependent haloperoxidase"/>
    <property type="match status" value="1"/>
</dbReference>
<dbReference type="InterPro" id="IPR033879">
    <property type="entry name" value="UPP_Pase"/>
</dbReference>
<gene>
    <name evidence="6" type="ORF">F907_01134</name>
    <name evidence="7" type="ORF">FPV60_09010</name>
</gene>
<keyword evidence="4" id="KW-0812">Transmembrane</keyword>
<feature type="transmembrane region" description="Helical" evidence="4">
    <location>
        <begin position="125"/>
        <end position="145"/>
    </location>
</feature>
<dbReference type="InterPro" id="IPR000326">
    <property type="entry name" value="PAP2/HPO"/>
</dbReference>
<keyword evidence="4" id="KW-0472">Membrane</keyword>
<evidence type="ECO:0000256" key="1">
    <source>
        <dbReference type="ARBA" id="ARBA00012374"/>
    </source>
</evidence>
<dbReference type="AlphaFoldDB" id="S3TFL1"/>
<dbReference type="Pfam" id="PF01569">
    <property type="entry name" value="PAP2"/>
    <property type="match status" value="1"/>
</dbReference>
<reference evidence="7 9" key="2">
    <citation type="submission" date="2019-07" db="EMBL/GenBank/DDBJ databases">
        <title>Draft Genome Sequence of the first blaOXA-58-Harboring Acinetobacter colistiniresistens clinical isolate from Brazil.</title>
        <authorList>
            <person name="Favaro L.S."/>
            <person name="Paula-Petroli S.B."/>
            <person name="Moura C.F."/>
            <person name="Tognim M.C.B."/>
            <person name="Venancio E.J."/>
            <person name="Yamada-Ogatta S.F."/>
            <person name="Carrara-Marroni F.E."/>
        </authorList>
    </citation>
    <scope>NUCLEOTIDE SEQUENCE [LARGE SCALE GENOMIC DNA]</scope>
    <source>
        <strain evidence="7 9">DL</strain>
    </source>
</reference>
<evidence type="ECO:0000313" key="9">
    <source>
        <dbReference type="Proteomes" id="UP000316981"/>
    </source>
</evidence>
<comment type="caution">
    <text evidence="6">The sequence shown here is derived from an EMBL/GenBank/DDBJ whole genome shotgun (WGS) entry which is preliminary data.</text>
</comment>
<dbReference type="EMBL" id="VMTP01000053">
    <property type="protein sequence ID" value="TVT82527.1"/>
    <property type="molecule type" value="Genomic_DNA"/>
</dbReference>
<reference evidence="6 8" key="1">
    <citation type="submission" date="2013-06" db="EMBL/GenBank/DDBJ databases">
        <title>The Genome Sequence of Acinetobacter sp. NIPH 2036.</title>
        <authorList>
            <consortium name="The Broad Institute Genome Sequencing Platform"/>
            <consortium name="The Broad Institute Genome Sequencing Center for Infectious Disease"/>
            <person name="Cerqueira G."/>
            <person name="Feldgarden M."/>
            <person name="Courvalin P."/>
            <person name="Perichon B."/>
            <person name="Grillot-Courvalin C."/>
            <person name="Clermont D."/>
            <person name="Rocha E."/>
            <person name="Yoon E.-J."/>
            <person name="Nemec A."/>
            <person name="Young S.K."/>
            <person name="Zeng Q."/>
            <person name="Gargeya S."/>
            <person name="Fitzgerald M."/>
            <person name="Abouelleil A."/>
            <person name="Alvarado L."/>
            <person name="Berlin A.M."/>
            <person name="Chapman S.B."/>
            <person name="Dewar J."/>
            <person name="Goldberg J."/>
            <person name="Griggs A."/>
            <person name="Gujja S."/>
            <person name="Hansen M."/>
            <person name="Howarth C."/>
            <person name="Imamovic A."/>
            <person name="Larimer J."/>
            <person name="McCowan C."/>
            <person name="Murphy C."/>
            <person name="Pearson M."/>
            <person name="Priest M."/>
            <person name="Roberts A."/>
            <person name="Saif S."/>
            <person name="Shea T."/>
            <person name="Sykes S."/>
            <person name="Wortman J."/>
            <person name="Nusbaum C."/>
            <person name="Birren B."/>
        </authorList>
    </citation>
    <scope>NUCLEOTIDE SEQUENCE [LARGE SCALE GENOMIC DNA]</scope>
    <source>
        <strain evidence="6 8">NIPH 2036</strain>
    </source>
</reference>
<evidence type="ECO:0000256" key="2">
    <source>
        <dbReference type="ARBA" id="ARBA00032707"/>
    </source>
</evidence>
<dbReference type="EMBL" id="ATGK01000009">
    <property type="protein sequence ID" value="EPG38549.1"/>
    <property type="molecule type" value="Genomic_DNA"/>
</dbReference>
<evidence type="ECO:0000256" key="3">
    <source>
        <dbReference type="ARBA" id="ARBA00047594"/>
    </source>
</evidence>
<feature type="domain" description="Phosphatidic acid phosphatase type 2/haloperoxidase" evidence="5">
    <location>
        <begin position="57"/>
        <end position="166"/>
    </location>
</feature>
<evidence type="ECO:0000313" key="6">
    <source>
        <dbReference type="EMBL" id="EPG38549.1"/>
    </source>
</evidence>
<proteinExistence type="predicted"/>
<evidence type="ECO:0000256" key="4">
    <source>
        <dbReference type="SAM" id="Phobius"/>
    </source>
</evidence>
<name>S3TFL1_9GAMM</name>
<accession>S3TFL1</accession>